<dbReference type="InterPro" id="IPR014731">
    <property type="entry name" value="ETF_asu_C"/>
</dbReference>
<sequence>MTPILVHVELGADGRVASSAAELLAAAARLGDPVAVVVSADDPAPLVAQLAEQGATRVVTATTPAAATLLSTPAAAALVAASASEPPGAVLVANTVDGRDVAARVAVRLAGGLLADAVDVSAGPDGPVTAHTAFGGAWTTTATVASGPAVITLRPGSVPDRLDPADPVVSTVEIDLDPARDGEVTASEPVQVSTSRPALRGASVVVSGGRGMGSADAFGLVEQLADTLGAAVGASRAAVDAGYVPQSYQVGQTGVTVSPELYVALGISGAIQHQAGMSTSRTVVAINTDPDAPIFDIADLGVVGDLFTVVPELIRQIEARRAGGA</sequence>
<evidence type="ECO:0000256" key="5">
    <source>
        <dbReference type="ARBA" id="ARBA00022630"/>
    </source>
</evidence>
<keyword evidence="5" id="KW-0285">Flavoprotein</keyword>
<evidence type="ECO:0000256" key="3">
    <source>
        <dbReference type="ARBA" id="ARBA00011355"/>
    </source>
</evidence>
<dbReference type="InterPro" id="IPR001308">
    <property type="entry name" value="ETF_a/FixB"/>
</dbReference>
<dbReference type="SUPFAM" id="SSF52402">
    <property type="entry name" value="Adenine nucleotide alpha hydrolases-like"/>
    <property type="match status" value="1"/>
</dbReference>
<dbReference type="RefSeq" id="WP_304601689.1">
    <property type="nucleotide sequence ID" value="NZ_JAUQYO010000001.1"/>
</dbReference>
<dbReference type="Pfam" id="PF00766">
    <property type="entry name" value="ETF_alpha"/>
    <property type="match status" value="1"/>
</dbReference>
<dbReference type="PIRSF" id="PIRSF000089">
    <property type="entry name" value="Electra_flavoP_a"/>
    <property type="match status" value="1"/>
</dbReference>
<proteinExistence type="inferred from homology"/>
<evidence type="ECO:0000256" key="8">
    <source>
        <dbReference type="ARBA" id="ARBA00025649"/>
    </source>
</evidence>
<evidence type="ECO:0000313" key="11">
    <source>
        <dbReference type="Proteomes" id="UP001232536"/>
    </source>
</evidence>
<evidence type="ECO:0000256" key="6">
    <source>
        <dbReference type="ARBA" id="ARBA00022827"/>
    </source>
</evidence>
<dbReference type="PANTHER" id="PTHR43153:SF1">
    <property type="entry name" value="ELECTRON TRANSFER FLAVOPROTEIN SUBUNIT ALPHA, MITOCHONDRIAL"/>
    <property type="match status" value="1"/>
</dbReference>
<dbReference type="Gene3D" id="3.40.50.1220">
    <property type="entry name" value="TPP-binding domain"/>
    <property type="match status" value="1"/>
</dbReference>
<evidence type="ECO:0000256" key="7">
    <source>
        <dbReference type="ARBA" id="ARBA00022982"/>
    </source>
</evidence>
<comment type="similarity">
    <text evidence="2">Belongs to the ETF alpha-subunit/FixB family.</text>
</comment>
<dbReference type="Gene3D" id="3.40.50.620">
    <property type="entry name" value="HUPs"/>
    <property type="match status" value="1"/>
</dbReference>
<evidence type="ECO:0000313" key="10">
    <source>
        <dbReference type="EMBL" id="MDO8108101.1"/>
    </source>
</evidence>
<evidence type="ECO:0000256" key="1">
    <source>
        <dbReference type="ARBA" id="ARBA00001974"/>
    </source>
</evidence>
<dbReference type="InterPro" id="IPR029035">
    <property type="entry name" value="DHS-like_NAD/FAD-binding_dom"/>
</dbReference>
<name>A0ABT9DEP5_9CELL</name>
<dbReference type="Proteomes" id="UP001232536">
    <property type="component" value="Unassembled WGS sequence"/>
</dbReference>
<protein>
    <submittedName>
        <fullName evidence="10">Electron transfer flavoprotein subunit alpha/FixB family protein</fullName>
    </submittedName>
</protein>
<organism evidence="10 11">
    <name type="scientific">Actinotalea lenta</name>
    <dbReference type="NCBI Taxonomy" id="3064654"/>
    <lineage>
        <taxon>Bacteria</taxon>
        <taxon>Bacillati</taxon>
        <taxon>Actinomycetota</taxon>
        <taxon>Actinomycetes</taxon>
        <taxon>Micrococcales</taxon>
        <taxon>Cellulomonadaceae</taxon>
        <taxon>Actinotalea</taxon>
    </lineage>
</organism>
<dbReference type="Pfam" id="PF01012">
    <property type="entry name" value="ETF"/>
    <property type="match status" value="1"/>
</dbReference>
<comment type="caution">
    <text evidence="10">The sequence shown here is derived from an EMBL/GenBank/DDBJ whole genome shotgun (WGS) entry which is preliminary data.</text>
</comment>
<comment type="function">
    <text evidence="8">The electron transfer flavoprotein serves as a specific electron acceptor for other dehydrogenases. It transfers the electrons to the main respiratory chain via ETF-ubiquinone oxidoreductase (ETF dehydrogenase).</text>
</comment>
<dbReference type="InterPro" id="IPR018206">
    <property type="entry name" value="ETF_asu_C_CS"/>
</dbReference>
<dbReference type="PANTHER" id="PTHR43153">
    <property type="entry name" value="ELECTRON TRANSFER FLAVOPROTEIN ALPHA"/>
    <property type="match status" value="1"/>
</dbReference>
<dbReference type="InterPro" id="IPR014730">
    <property type="entry name" value="ETF_a/b_N"/>
</dbReference>
<reference evidence="10 11" key="1">
    <citation type="submission" date="2023-07" db="EMBL/GenBank/DDBJ databases">
        <title>Description of novel actinomycetes strains, isolated from tidal flat sediment.</title>
        <authorList>
            <person name="Lu C."/>
        </authorList>
    </citation>
    <scope>NUCLEOTIDE SEQUENCE [LARGE SCALE GENOMIC DNA]</scope>
    <source>
        <strain evidence="10 11">SYSU T00b441</strain>
    </source>
</reference>
<evidence type="ECO:0000259" key="9">
    <source>
        <dbReference type="SMART" id="SM00893"/>
    </source>
</evidence>
<dbReference type="SUPFAM" id="SSF52467">
    <property type="entry name" value="DHS-like NAD/FAD-binding domain"/>
    <property type="match status" value="1"/>
</dbReference>
<keyword evidence="6" id="KW-0274">FAD</keyword>
<comment type="cofactor">
    <cofactor evidence="1">
        <name>FAD</name>
        <dbReference type="ChEBI" id="CHEBI:57692"/>
    </cofactor>
</comment>
<dbReference type="PROSITE" id="PS00696">
    <property type="entry name" value="ETF_ALPHA"/>
    <property type="match status" value="1"/>
</dbReference>
<dbReference type="InterPro" id="IPR014729">
    <property type="entry name" value="Rossmann-like_a/b/a_fold"/>
</dbReference>
<gene>
    <name evidence="10" type="ORF">Q6348_12940</name>
</gene>
<accession>A0ABT9DEP5</accession>
<keyword evidence="4" id="KW-0813">Transport</keyword>
<evidence type="ECO:0000256" key="2">
    <source>
        <dbReference type="ARBA" id="ARBA00005817"/>
    </source>
</evidence>
<keyword evidence="11" id="KW-1185">Reference proteome</keyword>
<dbReference type="EMBL" id="JAUQYP010000001">
    <property type="protein sequence ID" value="MDO8108101.1"/>
    <property type="molecule type" value="Genomic_DNA"/>
</dbReference>
<keyword evidence="7" id="KW-0249">Electron transport</keyword>
<dbReference type="SMART" id="SM00893">
    <property type="entry name" value="ETF"/>
    <property type="match status" value="1"/>
</dbReference>
<evidence type="ECO:0000256" key="4">
    <source>
        <dbReference type="ARBA" id="ARBA00022448"/>
    </source>
</evidence>
<comment type="subunit">
    <text evidence="3">Heterodimer of an alpha and a beta subunit.</text>
</comment>
<feature type="domain" description="Electron transfer flavoprotein alpha/beta-subunit N-terminal" evidence="9">
    <location>
        <begin position="4"/>
        <end position="185"/>
    </location>
</feature>